<evidence type="ECO:0000313" key="3">
    <source>
        <dbReference type="EMBL" id="MCQ4922901.1"/>
    </source>
</evidence>
<dbReference type="Proteomes" id="UP001524478">
    <property type="component" value="Unassembled WGS sequence"/>
</dbReference>
<feature type="transmembrane region" description="Helical" evidence="1">
    <location>
        <begin position="188"/>
        <end position="208"/>
    </location>
</feature>
<proteinExistence type="predicted"/>
<keyword evidence="4" id="KW-1185">Reference proteome</keyword>
<dbReference type="InterPro" id="IPR003675">
    <property type="entry name" value="Rce1/LyrA-like_dom"/>
</dbReference>
<feature type="transmembrane region" description="Helical" evidence="1">
    <location>
        <begin position="46"/>
        <end position="64"/>
    </location>
</feature>
<feature type="transmembrane region" description="Helical" evidence="1">
    <location>
        <begin position="279"/>
        <end position="298"/>
    </location>
</feature>
<dbReference type="RefSeq" id="WP_256310986.1">
    <property type="nucleotide sequence ID" value="NZ_JANGAC010000004.1"/>
</dbReference>
<reference evidence="3 4" key="1">
    <citation type="submission" date="2022-06" db="EMBL/GenBank/DDBJ databases">
        <title>Isolation of gut microbiota from human fecal samples.</title>
        <authorList>
            <person name="Pamer E.G."/>
            <person name="Barat B."/>
            <person name="Waligurski E."/>
            <person name="Medina S."/>
            <person name="Paddock L."/>
            <person name="Mostad J."/>
        </authorList>
    </citation>
    <scope>NUCLEOTIDE SEQUENCE [LARGE SCALE GENOMIC DNA]</scope>
    <source>
        <strain evidence="3 4">DFI.7.95</strain>
    </source>
</reference>
<feature type="transmembrane region" description="Helical" evidence="1">
    <location>
        <begin position="220"/>
        <end position="240"/>
    </location>
</feature>
<keyword evidence="3" id="KW-0482">Metalloprotease</keyword>
<dbReference type="EMBL" id="JANGAC010000004">
    <property type="protein sequence ID" value="MCQ4922901.1"/>
    <property type="molecule type" value="Genomic_DNA"/>
</dbReference>
<feature type="transmembrane region" description="Helical" evidence="1">
    <location>
        <begin position="115"/>
        <end position="135"/>
    </location>
</feature>
<gene>
    <name evidence="3" type="ORF">NE686_07390</name>
</gene>
<evidence type="ECO:0000259" key="2">
    <source>
        <dbReference type="Pfam" id="PF02517"/>
    </source>
</evidence>
<dbReference type="Pfam" id="PF02517">
    <property type="entry name" value="Rce1-like"/>
    <property type="match status" value="1"/>
</dbReference>
<feature type="transmembrane region" description="Helical" evidence="1">
    <location>
        <begin position="12"/>
        <end position="34"/>
    </location>
</feature>
<keyword evidence="3" id="KW-0378">Hydrolase</keyword>
<evidence type="ECO:0000256" key="1">
    <source>
        <dbReference type="SAM" id="Phobius"/>
    </source>
</evidence>
<keyword evidence="1" id="KW-1133">Transmembrane helix</keyword>
<organism evidence="3 4">
    <name type="scientific">Tissierella carlieri</name>
    <dbReference type="NCBI Taxonomy" id="689904"/>
    <lineage>
        <taxon>Bacteria</taxon>
        <taxon>Bacillati</taxon>
        <taxon>Bacillota</taxon>
        <taxon>Tissierellia</taxon>
        <taxon>Tissierellales</taxon>
        <taxon>Tissierellaceae</taxon>
        <taxon>Tissierella</taxon>
    </lineage>
</organism>
<evidence type="ECO:0000313" key="4">
    <source>
        <dbReference type="Proteomes" id="UP001524478"/>
    </source>
</evidence>
<feature type="domain" description="CAAX prenyl protease 2/Lysostaphin resistance protein A-like" evidence="2">
    <location>
        <begin position="117"/>
        <end position="201"/>
    </location>
</feature>
<dbReference type="GO" id="GO:0008237">
    <property type="term" value="F:metallopeptidase activity"/>
    <property type="evidence" value="ECO:0007669"/>
    <property type="project" value="UniProtKB-KW"/>
</dbReference>
<name>A0ABT1S8V2_9FIRM</name>
<keyword evidence="3" id="KW-0645">Protease</keyword>
<feature type="transmembrane region" description="Helical" evidence="1">
    <location>
        <begin position="147"/>
        <end position="168"/>
    </location>
</feature>
<protein>
    <submittedName>
        <fullName evidence="3">CPBP family intramembrane metalloprotease</fullName>
    </submittedName>
</protein>
<dbReference type="PANTHER" id="PTHR43592:SF15">
    <property type="entry name" value="CAAX AMINO TERMINAL PROTEASE FAMILY PROTEIN"/>
    <property type="match status" value="1"/>
</dbReference>
<accession>A0ABT1S8V2</accession>
<dbReference type="PANTHER" id="PTHR43592">
    <property type="entry name" value="CAAX AMINO TERMINAL PROTEASE"/>
    <property type="match status" value="1"/>
</dbReference>
<comment type="caution">
    <text evidence="3">The sequence shown here is derived from an EMBL/GenBank/DDBJ whole genome shotgun (WGS) entry which is preliminary data.</text>
</comment>
<keyword evidence="1" id="KW-0812">Transmembrane</keyword>
<keyword evidence="1" id="KW-0472">Membrane</keyword>
<feature type="transmembrane region" description="Helical" evidence="1">
    <location>
        <begin position="76"/>
        <end position="103"/>
    </location>
</feature>
<sequence length="302" mass="34917">MEKINQDDFRKASNKVGLLFILHMLSFGLIPPILSKIGIYNQSTNGFLFNMGFILIIACLLFPCDFRKMFLREKKIGILEGVFYVFIFLSIYFPLAIIISNLFSPLYFTSIGEEQLAVGIFILQGIIVPIVEEIVYRGTLLENLRKYGDSFAIVISALIFGMMHGHRVVDIFFAGIFTGVVYVKSNQLSYSILMHLFINLFFTSLVFWIRKSFLIEDINIEFLILTIISMTIAFILYIIAKRKDYPEIKKARVFQIKEIIPKLRKDKEKYKVFFQEGGVIFALIVFFIITSIEIKLIISKLK</sequence>